<name>A0ABQ3WI45_9ACTN</name>
<proteinExistence type="predicted"/>
<protein>
    <submittedName>
        <fullName evidence="2">Uncharacterized protein</fullName>
    </submittedName>
</protein>
<dbReference type="SUPFAM" id="SSF57938">
    <property type="entry name" value="DnaJ/Hsp40 cysteine-rich domain"/>
    <property type="match status" value="1"/>
</dbReference>
<sequence length="121" mass="12700">MILVPAGFLMMLSGPFFRTGEGTPPVASLGCLVLIAGLVLIVAGRIQNARHKRATEEMNRRRMGAGWRPCPICNGSGQIVVGRTYSSPNAGGGDRAIMGKCGTCFGHGWFSPSVPGTPPPF</sequence>
<keyword evidence="1" id="KW-0812">Transmembrane</keyword>
<organism evidence="2">
    <name type="scientific">Actinoplanes campanulatus</name>
    <dbReference type="NCBI Taxonomy" id="113559"/>
    <lineage>
        <taxon>Bacteria</taxon>
        <taxon>Bacillati</taxon>
        <taxon>Actinomycetota</taxon>
        <taxon>Actinomycetes</taxon>
        <taxon>Micromonosporales</taxon>
        <taxon>Micromonosporaceae</taxon>
        <taxon>Actinoplanes</taxon>
    </lineage>
</organism>
<keyword evidence="1" id="KW-0472">Membrane</keyword>
<gene>
    <name evidence="2" type="ORF">Aca07nite_31740</name>
</gene>
<evidence type="ECO:0000313" key="2">
    <source>
        <dbReference type="EMBL" id="GID45899.1"/>
    </source>
</evidence>
<keyword evidence="1" id="KW-1133">Transmembrane helix</keyword>
<dbReference type="EMBL" id="BOMF01000061">
    <property type="protein sequence ID" value="GID45899.1"/>
    <property type="molecule type" value="Genomic_DNA"/>
</dbReference>
<accession>A0ABQ3WI45</accession>
<dbReference type="InterPro" id="IPR036410">
    <property type="entry name" value="HSP_DnaJ_Cys-rich_dom_sf"/>
</dbReference>
<dbReference type="RefSeq" id="WP_204296299.1">
    <property type="nucleotide sequence ID" value="NZ_BOMF01000061.1"/>
</dbReference>
<evidence type="ECO:0000256" key="1">
    <source>
        <dbReference type="SAM" id="Phobius"/>
    </source>
</evidence>
<comment type="caution">
    <text evidence="2">The sequence shown here is derived from an EMBL/GenBank/DDBJ whole genome shotgun (WGS) entry which is preliminary data.</text>
</comment>
<reference evidence="2" key="1">
    <citation type="submission" date="2021-01" db="EMBL/GenBank/DDBJ databases">
        <title>Whole genome shotgun sequence of Actinoplanes capillaceus NBRC 16408.</title>
        <authorList>
            <person name="Komaki H."/>
            <person name="Tamura T."/>
        </authorList>
    </citation>
    <scope>NUCLEOTIDE SEQUENCE [LARGE SCALE GENOMIC DNA]</scope>
    <source>
        <strain evidence="2">NBRC 16408</strain>
    </source>
</reference>
<feature type="transmembrane region" description="Helical" evidence="1">
    <location>
        <begin position="26"/>
        <end position="43"/>
    </location>
</feature>